<protein>
    <submittedName>
        <fullName evidence="7">ATP-binding cassette domain-containing protein</fullName>
    </submittedName>
</protein>
<reference evidence="7 8" key="1">
    <citation type="submission" date="2019-07" db="EMBL/GenBank/DDBJ databases">
        <title>Draft genome of C. aurimucosum strain 15-4290.</title>
        <authorList>
            <person name="Pacheco L.G.C."/>
            <person name="Aguiar E.R.G.R."/>
            <person name="Navas J."/>
            <person name="Santos C.S."/>
            <person name="Rocha D.J.P.G."/>
        </authorList>
    </citation>
    <scope>NUCLEOTIDE SEQUENCE [LARGE SCALE GENOMIC DNA]</scope>
    <source>
        <strain evidence="7 8">15-4290</strain>
    </source>
</reference>
<feature type="domain" description="ABC transporter" evidence="5">
    <location>
        <begin position="2"/>
        <end position="234"/>
    </location>
</feature>
<sequence length="245" mass="26122">MIDVDNLSHWYGSRRTAAPVRDLSCTFADGRINYVVGLNGTGKSTLLGCLSGSLRPRGGRVLVDGRELRGTDYPLRHVGSYLSAEDFSPQHTGLRHLQWMCALAGAPVEKAEALVRAVGLEEASRRPIGGYSLGMRQRLGIASVLAGNPRNIVLDEPLNGLDIQGVWWLRELLAAWAEEGRCVIVASHHLREVEATTEVADASVTILSQGTALAHGSLEDVIASTGAPDLESAVAALIPELGARA</sequence>
<keyword evidence="2" id="KW-0813">Transport</keyword>
<dbReference type="Pfam" id="PF00005">
    <property type="entry name" value="ABC_tran"/>
    <property type="match status" value="1"/>
</dbReference>
<dbReference type="GO" id="GO:0005524">
    <property type="term" value="F:ATP binding"/>
    <property type="evidence" value="ECO:0007669"/>
    <property type="project" value="UniProtKB-KW"/>
</dbReference>
<dbReference type="SMART" id="SM00382">
    <property type="entry name" value="AAA"/>
    <property type="match status" value="1"/>
</dbReference>
<comment type="caution">
    <text evidence="7">The sequence shown here is derived from an EMBL/GenBank/DDBJ whole genome shotgun (WGS) entry which is preliminary data.</text>
</comment>
<evidence type="ECO:0000313" key="7">
    <source>
        <dbReference type="EMBL" id="TVU84417.1"/>
    </source>
</evidence>
<reference evidence="6 9" key="2">
    <citation type="submission" date="2019-07" db="EMBL/GenBank/DDBJ databases">
        <title>Draft genome of C. aurimucosum strain 332.</title>
        <authorList>
            <person name="Pacheco L.G.C."/>
            <person name="Aguiar E.R.G.R."/>
            <person name="Barberis C.M."/>
            <person name="Almuzara M.N."/>
            <person name="Traglia G.M."/>
            <person name="Santos C.S."/>
            <person name="Vay C.A."/>
            <person name="Rocha D.J.P.G."/>
        </authorList>
    </citation>
    <scope>NUCLEOTIDE SEQUENCE [LARGE SCALE GENOMIC DNA]</scope>
    <source>
        <strain evidence="6 9">332</strain>
    </source>
</reference>
<dbReference type="InterPro" id="IPR003439">
    <property type="entry name" value="ABC_transporter-like_ATP-bd"/>
</dbReference>
<gene>
    <name evidence="6" type="ORF">FME68_10525</name>
    <name evidence="7" type="ORF">FQN05_05655</name>
</gene>
<dbReference type="Proteomes" id="UP000320648">
    <property type="component" value="Unassembled WGS sequence"/>
</dbReference>
<organism evidence="7 8">
    <name type="scientific">Corynebacterium aurimucosum</name>
    <dbReference type="NCBI Taxonomy" id="169292"/>
    <lineage>
        <taxon>Bacteria</taxon>
        <taxon>Bacillati</taxon>
        <taxon>Actinomycetota</taxon>
        <taxon>Actinomycetes</taxon>
        <taxon>Mycobacteriales</taxon>
        <taxon>Corynebacteriaceae</taxon>
        <taxon>Corynebacterium</taxon>
    </lineage>
</organism>
<evidence type="ECO:0000256" key="4">
    <source>
        <dbReference type="ARBA" id="ARBA00022840"/>
    </source>
</evidence>
<evidence type="ECO:0000313" key="9">
    <source>
        <dbReference type="Proteomes" id="UP000432568"/>
    </source>
</evidence>
<evidence type="ECO:0000256" key="1">
    <source>
        <dbReference type="ARBA" id="ARBA00005417"/>
    </source>
</evidence>
<keyword evidence="3" id="KW-0547">Nucleotide-binding</keyword>
<dbReference type="EMBL" id="VMTX01000006">
    <property type="protein sequence ID" value="TVU84417.1"/>
    <property type="molecule type" value="Genomic_DNA"/>
</dbReference>
<dbReference type="InterPro" id="IPR003593">
    <property type="entry name" value="AAA+_ATPase"/>
</dbReference>
<dbReference type="AlphaFoldDB" id="A0A558ISQ1"/>
<evidence type="ECO:0000313" key="6">
    <source>
        <dbReference type="EMBL" id="MTD92275.1"/>
    </source>
</evidence>
<dbReference type="PANTHER" id="PTHR43335:SF4">
    <property type="entry name" value="ABC TRANSPORTER, ATP-BINDING PROTEIN"/>
    <property type="match status" value="1"/>
</dbReference>
<dbReference type="PROSITE" id="PS50893">
    <property type="entry name" value="ABC_TRANSPORTER_2"/>
    <property type="match status" value="1"/>
</dbReference>
<proteinExistence type="inferred from homology"/>
<accession>A0A558ISQ1</accession>
<evidence type="ECO:0000259" key="5">
    <source>
        <dbReference type="PROSITE" id="PS50893"/>
    </source>
</evidence>
<dbReference type="PROSITE" id="PS00211">
    <property type="entry name" value="ABC_TRANSPORTER_1"/>
    <property type="match status" value="1"/>
</dbReference>
<dbReference type="SUPFAM" id="SSF52540">
    <property type="entry name" value="P-loop containing nucleoside triphosphate hydrolases"/>
    <property type="match status" value="1"/>
</dbReference>
<evidence type="ECO:0000256" key="2">
    <source>
        <dbReference type="ARBA" id="ARBA00022448"/>
    </source>
</evidence>
<keyword evidence="4 7" id="KW-0067">ATP-binding</keyword>
<dbReference type="RefSeq" id="WP_049156956.1">
    <property type="nucleotide sequence ID" value="NZ_JUMN01000091.1"/>
</dbReference>
<dbReference type="GO" id="GO:0016887">
    <property type="term" value="F:ATP hydrolysis activity"/>
    <property type="evidence" value="ECO:0007669"/>
    <property type="project" value="InterPro"/>
</dbReference>
<dbReference type="Gene3D" id="3.40.50.300">
    <property type="entry name" value="P-loop containing nucleotide triphosphate hydrolases"/>
    <property type="match status" value="1"/>
</dbReference>
<dbReference type="Proteomes" id="UP000432568">
    <property type="component" value="Unassembled WGS sequence"/>
</dbReference>
<comment type="similarity">
    <text evidence="1">Belongs to the ABC transporter superfamily.</text>
</comment>
<dbReference type="InterPro" id="IPR027417">
    <property type="entry name" value="P-loop_NTPase"/>
</dbReference>
<dbReference type="PANTHER" id="PTHR43335">
    <property type="entry name" value="ABC TRANSPORTER, ATP-BINDING PROTEIN"/>
    <property type="match status" value="1"/>
</dbReference>
<dbReference type="EMBL" id="VIOG01000012">
    <property type="protein sequence ID" value="MTD92275.1"/>
    <property type="molecule type" value="Genomic_DNA"/>
</dbReference>
<evidence type="ECO:0000313" key="8">
    <source>
        <dbReference type="Proteomes" id="UP000320648"/>
    </source>
</evidence>
<dbReference type="InterPro" id="IPR017871">
    <property type="entry name" value="ABC_transporter-like_CS"/>
</dbReference>
<name>A0A558ISQ1_9CORY</name>
<evidence type="ECO:0000256" key="3">
    <source>
        <dbReference type="ARBA" id="ARBA00022741"/>
    </source>
</evidence>